<evidence type="ECO:0008006" key="5">
    <source>
        <dbReference type="Google" id="ProtNLM"/>
    </source>
</evidence>
<proteinExistence type="predicted"/>
<keyword evidence="4" id="KW-1185">Reference proteome</keyword>
<dbReference type="RefSeq" id="WP_140851107.1">
    <property type="nucleotide sequence ID" value="NZ_RCZC01000004.1"/>
</dbReference>
<dbReference type="Proteomes" id="UP000319931">
    <property type="component" value="Unassembled WGS sequence"/>
</dbReference>
<evidence type="ECO:0000313" key="3">
    <source>
        <dbReference type="EMBL" id="TPG52036.1"/>
    </source>
</evidence>
<feature type="region of interest" description="Disordered" evidence="1">
    <location>
        <begin position="69"/>
        <end position="93"/>
    </location>
</feature>
<evidence type="ECO:0000313" key="4">
    <source>
        <dbReference type="Proteomes" id="UP000319931"/>
    </source>
</evidence>
<dbReference type="EMBL" id="RCZC01000004">
    <property type="protein sequence ID" value="TPG52036.1"/>
    <property type="molecule type" value="Genomic_DNA"/>
</dbReference>
<accession>A0A502FSB2</accession>
<evidence type="ECO:0000256" key="1">
    <source>
        <dbReference type="SAM" id="MobiDB-lite"/>
    </source>
</evidence>
<name>A0A502FSB2_9SPHN</name>
<keyword evidence="2" id="KW-0732">Signal</keyword>
<protein>
    <recommendedName>
        <fullName evidence="5">Secreted protein</fullName>
    </recommendedName>
</protein>
<reference evidence="3 4" key="1">
    <citation type="journal article" date="2019" name="Environ. Microbiol.">
        <title>Species interactions and distinct microbial communities in high Arctic permafrost affected cryosols are associated with the CH4 and CO2 gas fluxes.</title>
        <authorList>
            <person name="Altshuler I."/>
            <person name="Hamel J."/>
            <person name="Turney S."/>
            <person name="Magnuson E."/>
            <person name="Levesque R."/>
            <person name="Greer C."/>
            <person name="Whyte L.G."/>
        </authorList>
    </citation>
    <scope>NUCLEOTIDE SEQUENCE [LARGE SCALE GENOMIC DNA]</scope>
    <source>
        <strain evidence="3 4">E6.1</strain>
    </source>
</reference>
<sequence length="93" mass="9315">MIKTCIGVAIVAGLFATGAVAAQTEGTAAPTSTAKPKKEKKVCRSVEVTGSILGQSVCHTAAEWAAMSGRGQRNQVPADLGSGASDVGDVGKR</sequence>
<feature type="chain" id="PRO_5021274925" description="Secreted protein" evidence="2">
    <location>
        <begin position="22"/>
        <end position="93"/>
    </location>
</feature>
<dbReference type="OrthoDB" id="7452412at2"/>
<comment type="caution">
    <text evidence="3">The sequence shown here is derived from an EMBL/GenBank/DDBJ whole genome shotgun (WGS) entry which is preliminary data.</text>
</comment>
<evidence type="ECO:0000256" key="2">
    <source>
        <dbReference type="SAM" id="SignalP"/>
    </source>
</evidence>
<dbReference type="AlphaFoldDB" id="A0A502FSB2"/>
<organism evidence="3 4">
    <name type="scientific">Sphingomonas glacialis</name>
    <dbReference type="NCBI Taxonomy" id="658225"/>
    <lineage>
        <taxon>Bacteria</taxon>
        <taxon>Pseudomonadati</taxon>
        <taxon>Pseudomonadota</taxon>
        <taxon>Alphaproteobacteria</taxon>
        <taxon>Sphingomonadales</taxon>
        <taxon>Sphingomonadaceae</taxon>
        <taxon>Sphingomonas</taxon>
    </lineage>
</organism>
<gene>
    <name evidence="3" type="ORF">EAH76_15050</name>
</gene>
<feature type="signal peptide" evidence="2">
    <location>
        <begin position="1"/>
        <end position="21"/>
    </location>
</feature>